<dbReference type="RefSeq" id="WP_153760938.1">
    <property type="nucleotide sequence ID" value="NZ_CP045851.1"/>
</dbReference>
<keyword evidence="1" id="KW-0472">Membrane</keyword>
<protein>
    <submittedName>
        <fullName evidence="2">Uncharacterized protein</fullName>
    </submittedName>
</protein>
<evidence type="ECO:0000313" key="3">
    <source>
        <dbReference type="Proteomes" id="UP000334019"/>
    </source>
</evidence>
<keyword evidence="1" id="KW-1133">Transmembrane helix</keyword>
<evidence type="ECO:0000256" key="1">
    <source>
        <dbReference type="SAM" id="Phobius"/>
    </source>
</evidence>
<feature type="transmembrane region" description="Helical" evidence="1">
    <location>
        <begin position="7"/>
        <end position="28"/>
    </location>
</feature>
<gene>
    <name evidence="2" type="ORF">GH723_17985</name>
</gene>
<dbReference type="EMBL" id="CP045851">
    <property type="protein sequence ID" value="QGG96836.1"/>
    <property type="molecule type" value="Genomic_DNA"/>
</dbReference>
<dbReference type="KEGG" id="atq:GH723_17985"/>
<dbReference type="Proteomes" id="UP000334019">
    <property type="component" value="Chromosome"/>
</dbReference>
<proteinExistence type="predicted"/>
<keyword evidence="1" id="KW-0812">Transmembrane</keyword>
<organism evidence="2 3">
    <name type="scientific">Actinomarinicola tropica</name>
    <dbReference type="NCBI Taxonomy" id="2789776"/>
    <lineage>
        <taxon>Bacteria</taxon>
        <taxon>Bacillati</taxon>
        <taxon>Actinomycetota</taxon>
        <taxon>Acidimicrobiia</taxon>
        <taxon>Acidimicrobiales</taxon>
        <taxon>Iamiaceae</taxon>
        <taxon>Actinomarinicola</taxon>
    </lineage>
</organism>
<evidence type="ECO:0000313" key="2">
    <source>
        <dbReference type="EMBL" id="QGG96836.1"/>
    </source>
</evidence>
<keyword evidence="3" id="KW-1185">Reference proteome</keyword>
<accession>A0A5Q2RQX8</accession>
<sequence length="68" mass="7149">MLLGDDLLEWILLALGAALLVGNLLALVRPPESRKEGDLERPPLGRSLLYAGIGALAAIWALASLLSS</sequence>
<feature type="transmembrane region" description="Helical" evidence="1">
    <location>
        <begin position="48"/>
        <end position="66"/>
    </location>
</feature>
<reference evidence="2 3" key="1">
    <citation type="submission" date="2019-11" db="EMBL/GenBank/DDBJ databases">
        <authorList>
            <person name="He Y."/>
        </authorList>
    </citation>
    <scope>NUCLEOTIDE SEQUENCE [LARGE SCALE GENOMIC DNA]</scope>
    <source>
        <strain evidence="2 3">SCSIO 58843</strain>
    </source>
</reference>
<name>A0A5Q2RQX8_9ACTN</name>
<dbReference type="AlphaFoldDB" id="A0A5Q2RQX8"/>